<organism evidence="8 9">
    <name type="scientific">Vibrio ishigakensis</name>
    <dbReference type="NCBI Taxonomy" id="1481914"/>
    <lineage>
        <taxon>Bacteria</taxon>
        <taxon>Pseudomonadati</taxon>
        <taxon>Pseudomonadota</taxon>
        <taxon>Gammaproteobacteria</taxon>
        <taxon>Vibrionales</taxon>
        <taxon>Vibrionaceae</taxon>
        <taxon>Vibrio</taxon>
    </lineage>
</organism>
<evidence type="ECO:0000313" key="9">
    <source>
        <dbReference type="Proteomes" id="UP000031666"/>
    </source>
</evidence>
<evidence type="ECO:0000256" key="4">
    <source>
        <dbReference type="ARBA" id="ARBA00022989"/>
    </source>
</evidence>
<comment type="subcellular location">
    <subcellularLocation>
        <location evidence="1">Cell membrane</location>
        <topology evidence="1">Multi-pass membrane protein</topology>
    </subcellularLocation>
</comment>
<keyword evidence="5 6" id="KW-0472">Membrane</keyword>
<evidence type="ECO:0000259" key="7">
    <source>
        <dbReference type="Pfam" id="PF00482"/>
    </source>
</evidence>
<keyword evidence="3 6" id="KW-0812">Transmembrane</keyword>
<evidence type="ECO:0000256" key="6">
    <source>
        <dbReference type="SAM" id="Phobius"/>
    </source>
</evidence>
<dbReference type="STRING" id="1481914.JCM19241_3812"/>
<evidence type="ECO:0000256" key="3">
    <source>
        <dbReference type="ARBA" id="ARBA00022692"/>
    </source>
</evidence>
<dbReference type="Proteomes" id="UP000031666">
    <property type="component" value="Unassembled WGS sequence"/>
</dbReference>
<feature type="transmembrane region" description="Helical" evidence="6">
    <location>
        <begin position="135"/>
        <end position="155"/>
    </location>
</feature>
<dbReference type="AlphaFoldDB" id="A0A0B8QWK7"/>
<reference evidence="8 9" key="1">
    <citation type="submission" date="2015-01" db="EMBL/GenBank/DDBJ databases">
        <title>Vibrio sp. C94 JCM 19241 whole genome shotgun sequence.</title>
        <authorList>
            <person name="Sawabe T."/>
            <person name="Meirelles P."/>
            <person name="Feng G."/>
            <person name="Sayaka M."/>
            <person name="Hattori M."/>
            <person name="Ohkuma M."/>
        </authorList>
    </citation>
    <scope>NUCLEOTIDE SEQUENCE [LARGE SCALE GENOMIC DNA]</scope>
    <source>
        <strain evidence="9">JCM 19241</strain>
    </source>
</reference>
<accession>A0A0B8QWK7</accession>
<comment type="caution">
    <text evidence="8">The sequence shown here is derived from an EMBL/GenBank/DDBJ whole genome shotgun (WGS) entry which is preliminary data.</text>
</comment>
<evidence type="ECO:0000256" key="2">
    <source>
        <dbReference type="ARBA" id="ARBA00022475"/>
    </source>
</evidence>
<dbReference type="PANTHER" id="PTHR35007:SF2">
    <property type="entry name" value="PILUS ASSEMBLE PROTEIN"/>
    <property type="match status" value="1"/>
</dbReference>
<dbReference type="GO" id="GO:0005886">
    <property type="term" value="C:plasma membrane"/>
    <property type="evidence" value="ECO:0007669"/>
    <property type="project" value="UniProtKB-SubCell"/>
</dbReference>
<keyword evidence="2" id="KW-1003">Cell membrane</keyword>
<keyword evidence="4 6" id="KW-1133">Transmembrane helix</keyword>
<feature type="transmembrane region" description="Helical" evidence="6">
    <location>
        <begin position="107"/>
        <end position="129"/>
    </location>
</feature>
<sequence>MDLNSLLNAEALQGFMTRDNIFLLMVLLGTILAVLAVGMIVLGVNSPLKRKLKTIGGAPEEGSGSKRIGSALENVAPVMIPNSAKERQSVQLQLIQAGYHDSSALSLFYALKLITALLGLFFSAMAYFLMSESSYMPLVIIVSLWFGLFGPNMVLAKMVSERKDRIKVAVPDALDLLVVCTESGLGFNAALKRVGDELVVSHPDLAFELETVCAKIQAGVEMPIAFRELVDRTGVEELTGLVTMLSHAAKVGGSIAQTLRDYTEDYRDKRTQEAEEVAAKIPTKMLFPMVIFIWPCFFIVALGPGLMTLFDALK</sequence>
<dbReference type="PANTHER" id="PTHR35007">
    <property type="entry name" value="INTEGRAL MEMBRANE PROTEIN-RELATED"/>
    <property type="match status" value="1"/>
</dbReference>
<gene>
    <name evidence="8" type="ORF">JCM19241_3812</name>
</gene>
<dbReference type="EMBL" id="BBSC01000014">
    <property type="protein sequence ID" value="GAM78474.1"/>
    <property type="molecule type" value="Genomic_DNA"/>
</dbReference>
<proteinExistence type="predicted"/>
<dbReference type="InterPro" id="IPR018076">
    <property type="entry name" value="T2SS_GspF_dom"/>
</dbReference>
<feature type="transmembrane region" description="Helical" evidence="6">
    <location>
        <begin position="286"/>
        <end position="310"/>
    </location>
</feature>
<evidence type="ECO:0000256" key="5">
    <source>
        <dbReference type="ARBA" id="ARBA00023136"/>
    </source>
</evidence>
<dbReference type="Pfam" id="PF00482">
    <property type="entry name" value="T2SSF"/>
    <property type="match status" value="1"/>
</dbReference>
<name>A0A0B8QWK7_9VIBR</name>
<feature type="transmembrane region" description="Helical" evidence="6">
    <location>
        <begin position="20"/>
        <end position="44"/>
    </location>
</feature>
<reference evidence="8 9" key="2">
    <citation type="submission" date="2015-01" db="EMBL/GenBank/DDBJ databases">
        <authorList>
            <consortium name="NBRP consortium"/>
            <person name="Sawabe T."/>
            <person name="Meirelles P."/>
            <person name="Feng G."/>
            <person name="Sayaka M."/>
            <person name="Hattori M."/>
            <person name="Ohkuma M."/>
        </authorList>
    </citation>
    <scope>NUCLEOTIDE SEQUENCE [LARGE SCALE GENOMIC DNA]</scope>
    <source>
        <strain evidence="9">JCM 19241</strain>
    </source>
</reference>
<feature type="domain" description="Type II secretion system protein GspF" evidence="7">
    <location>
        <begin position="174"/>
        <end position="302"/>
    </location>
</feature>
<evidence type="ECO:0000313" key="8">
    <source>
        <dbReference type="EMBL" id="GAM78474.1"/>
    </source>
</evidence>
<protein>
    <submittedName>
        <fullName evidence="8">Type II/IV secretion system protein tadC</fullName>
    </submittedName>
</protein>
<evidence type="ECO:0000256" key="1">
    <source>
        <dbReference type="ARBA" id="ARBA00004651"/>
    </source>
</evidence>